<feature type="transmembrane region" description="Helical" evidence="1">
    <location>
        <begin position="653"/>
        <end position="670"/>
    </location>
</feature>
<dbReference type="RefSeq" id="WP_106677796.1">
    <property type="nucleotide sequence ID" value="NZ_JACHWV010000001.1"/>
</dbReference>
<keyword evidence="1" id="KW-0472">Membrane</keyword>
<dbReference type="SUPFAM" id="SSF53300">
    <property type="entry name" value="vWA-like"/>
    <property type="match status" value="1"/>
</dbReference>
<reference evidence="2 3" key="1">
    <citation type="submission" date="2018-03" db="EMBL/GenBank/DDBJ databases">
        <title>Mesoflavibacter sp. HG37 and Mesoflavibacter sp. HG96 sp.nov., two marine bacteria isolated from seawater of Western Pacific Ocean.</title>
        <authorList>
            <person name="Cheng H."/>
            <person name="Wu Y.-H."/>
            <person name="Guo L.-L."/>
            <person name="Xu X.-W."/>
        </authorList>
    </citation>
    <scope>NUCLEOTIDE SEQUENCE [LARGE SCALE GENOMIC DNA]</scope>
    <source>
        <strain evidence="2 3">KCTC 42117</strain>
    </source>
</reference>
<name>A0A2T1NGJ8_9FLAO</name>
<protein>
    <recommendedName>
        <fullName evidence="4">VWA domain-containing protein</fullName>
    </recommendedName>
</protein>
<dbReference type="Proteomes" id="UP000238430">
    <property type="component" value="Unassembled WGS sequence"/>
</dbReference>
<proteinExistence type="predicted"/>
<dbReference type="OrthoDB" id="9763076at2"/>
<evidence type="ECO:0000256" key="1">
    <source>
        <dbReference type="SAM" id="Phobius"/>
    </source>
</evidence>
<dbReference type="EMBL" id="PXOT01000020">
    <property type="protein sequence ID" value="PSG92001.1"/>
    <property type="molecule type" value="Genomic_DNA"/>
</dbReference>
<keyword evidence="1" id="KW-1133">Transmembrane helix</keyword>
<keyword evidence="3" id="KW-1185">Reference proteome</keyword>
<evidence type="ECO:0000313" key="2">
    <source>
        <dbReference type="EMBL" id="PSG92001.1"/>
    </source>
</evidence>
<evidence type="ECO:0008006" key="4">
    <source>
        <dbReference type="Google" id="ProtNLM"/>
    </source>
</evidence>
<organism evidence="2 3">
    <name type="scientific">Mesoflavibacter zeaxanthinifaciens subsp. sabulilitoris</name>
    <dbReference type="NCBI Taxonomy" id="1520893"/>
    <lineage>
        <taxon>Bacteria</taxon>
        <taxon>Pseudomonadati</taxon>
        <taxon>Bacteroidota</taxon>
        <taxon>Flavobacteriia</taxon>
        <taxon>Flavobacteriales</taxon>
        <taxon>Flavobacteriaceae</taxon>
        <taxon>Mesoflavibacter</taxon>
    </lineage>
</organism>
<gene>
    <name evidence="2" type="ORF">C7H61_05335</name>
</gene>
<dbReference type="AlphaFoldDB" id="A0A2T1NGJ8"/>
<accession>A0A2T1NGJ8</accession>
<keyword evidence="1" id="KW-0812">Transmembrane</keyword>
<dbReference type="InterPro" id="IPR036465">
    <property type="entry name" value="vWFA_dom_sf"/>
</dbReference>
<dbReference type="PANTHER" id="PTHR37947:SF1">
    <property type="entry name" value="BLL2462 PROTEIN"/>
    <property type="match status" value="1"/>
</dbReference>
<sequence length="677" mass="77396">MSTQDILLIILAGIIALLLALFQYKYKTKSALKDNALFVFLRFFTFFSVFLLLINPKFEQNSTYTEKPNLVIVADNSASISHLKQNEKEFEFISQLKENQKINDKFNVGYFTFGNQLNTSDSLNFKDQQTNLNKVFRDLSEIYKNTTAPTLLISDGNQTIGSDYQFSANNYKQPIYPIILGDTITYADLKISQLNVNKYAYLKNRFPVEAIIVYNGNETVTKNFTITQNGKVVYSKTITFSKDKSSQIINTTLPASSVGVKSYQAQIVPISTEKNKINNHKNFAVEVIDQKTKVAVVSTVLHPDLGAIKKSIESNEQREVSFLKPNETLNQLNDFQLIILYQPSNSFKQLYEALEVQNKNKWVISGVKTDWRFLNSVSKNYNLEITSQTEDYQANLNQNYSNFIVDDIGFESFPPLKSNFGVPNFSVPYQSILNKTVSGIPTNEPLLATFETNGRREAILFGENLWKWRSQNYLNDQSFEAFDAFIGKMVQYLASNQRKNRLTVDYNSFYNGSDKIVISAQYFNKNYEFDATENLNISLNNKDTNQKISRPLILKNNSYQVNLNGLDAGDYSFTVSSTTDKLSSSGNFKIIPFNVEQQFLNANVTKLQQVATNSKGQAYFIDNTSTLADSLLSDNRYQPILKTNKRVVPLIDWYYLLFFIALCLALEWFIRKYKGLI</sequence>
<feature type="transmembrane region" description="Helical" evidence="1">
    <location>
        <begin position="36"/>
        <end position="54"/>
    </location>
</feature>
<comment type="caution">
    <text evidence="2">The sequence shown here is derived from an EMBL/GenBank/DDBJ whole genome shotgun (WGS) entry which is preliminary data.</text>
</comment>
<feature type="transmembrane region" description="Helical" evidence="1">
    <location>
        <begin position="6"/>
        <end position="24"/>
    </location>
</feature>
<dbReference type="PANTHER" id="PTHR37947">
    <property type="entry name" value="BLL2462 PROTEIN"/>
    <property type="match status" value="1"/>
</dbReference>
<evidence type="ECO:0000313" key="3">
    <source>
        <dbReference type="Proteomes" id="UP000238430"/>
    </source>
</evidence>